<dbReference type="InterPro" id="IPR011009">
    <property type="entry name" value="Kinase-like_dom_sf"/>
</dbReference>
<dbReference type="PANTHER" id="PTHR43883">
    <property type="entry name" value="SLR0207 PROTEIN"/>
    <property type="match status" value="1"/>
</dbReference>
<dbReference type="InterPro" id="IPR027417">
    <property type="entry name" value="P-loop_NTPase"/>
</dbReference>
<keyword evidence="3" id="KW-1185">Reference proteome</keyword>
<accession>A0A1D8D466</accession>
<gene>
    <name evidence="2" type="ORF">BIU88_06940</name>
</gene>
<proteinExistence type="predicted"/>
<dbReference type="STRING" id="274537.BIU88_06940"/>
<evidence type="ECO:0000313" key="2">
    <source>
        <dbReference type="EMBL" id="AOS83907.1"/>
    </source>
</evidence>
<dbReference type="Proteomes" id="UP000095185">
    <property type="component" value="Chromosome"/>
</dbReference>
<dbReference type="RefSeq" id="WP_069809904.1">
    <property type="nucleotide sequence ID" value="NZ_CP017305.1"/>
</dbReference>
<dbReference type="PANTHER" id="PTHR43883:SF1">
    <property type="entry name" value="GLUCONOKINASE"/>
    <property type="match status" value="1"/>
</dbReference>
<sequence>MIQPAEALRRPEAYPHPVSADITVVETHISWIFLTGEFAYKLKKPVSLGFLDFSTLERRKHFCHEELRLNRRLCPELYLDVLPVTESEGKLRIGGEGEAVDYVIRMAQFDRNFELDRLLRNNELTASQIDEAAAVIAAFHAETPRADPAATFGTPEVILRPMLENLDLTEEVARTIEERSDIEKLRHWTLAEHRRLSGVVRERKALGMVRECHGDLHTGNMVIRDGEIVIFDCIEFSHALSIIDVMSDVAFLFMDLEHSGHPELAWHFLNGWLSKNGDYSGLQVLRLYCVYRAMVRAKVTSIRLAQESDEEAKSKTRAEHHSYIQLALGYTRQRTPMLLLTHGVSGSGKSLISSKLADRGGFIHIRSDVERKRLFGIDSLERSDEKGFDIYTPEATQQTYAAMLDAASTALSAGFPVIVDATFPDSHRRAPFIRLARTLECRCRILCFHASREALRERVRTRHEAGSDASEADLRVLEAQLHTSAPPDGDEKALCINVNTEGKVQIEALLAALER</sequence>
<dbReference type="AlphaFoldDB" id="A0A1D8D466"/>
<dbReference type="Gene3D" id="3.90.1200.10">
    <property type="match status" value="1"/>
</dbReference>
<dbReference type="Gene3D" id="3.40.50.300">
    <property type="entry name" value="P-loop containing nucleotide triphosphate hydrolases"/>
    <property type="match status" value="1"/>
</dbReference>
<dbReference type="Pfam" id="PF01636">
    <property type="entry name" value="APH"/>
    <property type="match status" value="1"/>
</dbReference>
<dbReference type="SUPFAM" id="SSF56112">
    <property type="entry name" value="Protein kinase-like (PK-like)"/>
    <property type="match status" value="1"/>
</dbReference>
<protein>
    <recommendedName>
        <fullName evidence="1">Aminoglycoside phosphotransferase domain-containing protein</fullName>
    </recommendedName>
</protein>
<dbReference type="InterPro" id="IPR052732">
    <property type="entry name" value="Cell-binding_unc_protein"/>
</dbReference>
<dbReference type="EMBL" id="CP017305">
    <property type="protein sequence ID" value="AOS83907.1"/>
    <property type="molecule type" value="Genomic_DNA"/>
</dbReference>
<dbReference type="KEGG" id="clz:BIU88_06940"/>
<name>A0A1D8D466_CHLLM</name>
<evidence type="ECO:0000313" key="3">
    <source>
        <dbReference type="Proteomes" id="UP000095185"/>
    </source>
</evidence>
<reference evidence="2" key="1">
    <citation type="submission" date="2016-09" db="EMBL/GenBank/DDBJ databases">
        <title>Genome sequence of Chlorobaculum limnaeum.</title>
        <authorList>
            <person name="Liu Z."/>
            <person name="Tank M."/>
            <person name="Bryant D.A."/>
        </authorList>
    </citation>
    <scope>NUCLEOTIDE SEQUENCE [LARGE SCALE GENOMIC DNA]</scope>
    <source>
        <strain evidence="2">DSM 1677</strain>
    </source>
</reference>
<evidence type="ECO:0000259" key="1">
    <source>
        <dbReference type="Pfam" id="PF01636"/>
    </source>
</evidence>
<dbReference type="Pfam" id="PF13671">
    <property type="entry name" value="AAA_33"/>
    <property type="match status" value="1"/>
</dbReference>
<organism evidence="2 3">
    <name type="scientific">Chlorobaculum limnaeum</name>
    <dbReference type="NCBI Taxonomy" id="274537"/>
    <lineage>
        <taxon>Bacteria</taxon>
        <taxon>Pseudomonadati</taxon>
        <taxon>Chlorobiota</taxon>
        <taxon>Chlorobiia</taxon>
        <taxon>Chlorobiales</taxon>
        <taxon>Chlorobiaceae</taxon>
        <taxon>Chlorobaculum</taxon>
    </lineage>
</organism>
<dbReference type="InterPro" id="IPR002575">
    <property type="entry name" value="Aminoglycoside_PTrfase"/>
</dbReference>
<dbReference type="OrthoDB" id="9810277at2"/>
<dbReference type="SUPFAM" id="SSF52540">
    <property type="entry name" value="P-loop containing nucleoside triphosphate hydrolases"/>
    <property type="match status" value="1"/>
</dbReference>
<feature type="domain" description="Aminoglycoside phosphotransferase" evidence="1">
    <location>
        <begin position="123"/>
        <end position="281"/>
    </location>
</feature>